<dbReference type="InterPro" id="IPR045040">
    <property type="entry name" value="PORR_fam"/>
</dbReference>
<dbReference type="PANTHER" id="PTHR31476:SF13">
    <property type="entry name" value="PROTEIN WHAT'S THIS FACTOR 9, MITOCHONDRIAL"/>
    <property type="match status" value="1"/>
</dbReference>
<dbReference type="AlphaFoldDB" id="A0A830D4Y3"/>
<evidence type="ECO:0000313" key="3">
    <source>
        <dbReference type="Proteomes" id="UP000653305"/>
    </source>
</evidence>
<comment type="caution">
    <text evidence="2">The sequence shown here is derived from an EMBL/GenBank/DDBJ whole genome shotgun (WGS) entry which is preliminary data.</text>
</comment>
<feature type="domain" description="PORR" evidence="1">
    <location>
        <begin position="42"/>
        <end position="381"/>
    </location>
</feature>
<gene>
    <name evidence="2" type="ORF">PHJA_002858200</name>
</gene>
<protein>
    <submittedName>
        <fullName evidence="2">Protein root primordium defective 1</fullName>
    </submittedName>
</protein>
<accession>A0A830D4Y3</accession>
<organism evidence="2 3">
    <name type="scientific">Phtheirospermum japonicum</name>
    <dbReference type="NCBI Taxonomy" id="374723"/>
    <lineage>
        <taxon>Eukaryota</taxon>
        <taxon>Viridiplantae</taxon>
        <taxon>Streptophyta</taxon>
        <taxon>Embryophyta</taxon>
        <taxon>Tracheophyta</taxon>
        <taxon>Spermatophyta</taxon>
        <taxon>Magnoliopsida</taxon>
        <taxon>eudicotyledons</taxon>
        <taxon>Gunneridae</taxon>
        <taxon>Pentapetalae</taxon>
        <taxon>asterids</taxon>
        <taxon>lamiids</taxon>
        <taxon>Lamiales</taxon>
        <taxon>Orobanchaceae</taxon>
        <taxon>Orobanchaceae incertae sedis</taxon>
        <taxon>Phtheirospermum</taxon>
    </lineage>
</organism>
<dbReference type="Proteomes" id="UP000653305">
    <property type="component" value="Unassembled WGS sequence"/>
</dbReference>
<name>A0A830D4Y3_9LAMI</name>
<reference evidence="2" key="1">
    <citation type="submission" date="2020-07" db="EMBL/GenBank/DDBJ databases">
        <title>Ethylene signaling mediates host invasion by parasitic plants.</title>
        <authorList>
            <person name="Yoshida S."/>
        </authorList>
    </citation>
    <scope>NUCLEOTIDE SEQUENCE</scope>
    <source>
        <strain evidence="2">Okayama</strain>
    </source>
</reference>
<evidence type="ECO:0000313" key="2">
    <source>
        <dbReference type="EMBL" id="GFQ07141.1"/>
    </source>
</evidence>
<dbReference type="InterPro" id="IPR021099">
    <property type="entry name" value="PORR_domain"/>
</dbReference>
<keyword evidence="3" id="KW-1185">Reference proteome</keyword>
<dbReference type="GO" id="GO:0003723">
    <property type="term" value="F:RNA binding"/>
    <property type="evidence" value="ECO:0007669"/>
    <property type="project" value="InterPro"/>
</dbReference>
<proteinExistence type="predicted"/>
<dbReference type="PANTHER" id="PTHR31476">
    <property type="entry name" value="PROTEIN WHAT'S THIS FACTOR 1 HOMOLOG, CHLOROPLASTIC"/>
    <property type="match status" value="1"/>
</dbReference>
<dbReference type="OrthoDB" id="627307at2759"/>
<evidence type="ECO:0000259" key="1">
    <source>
        <dbReference type="Pfam" id="PF11955"/>
    </source>
</evidence>
<dbReference type="Pfam" id="PF11955">
    <property type="entry name" value="PORR"/>
    <property type="match status" value="1"/>
</dbReference>
<dbReference type="EMBL" id="BMAC01001403">
    <property type="protein sequence ID" value="GFQ07141.1"/>
    <property type="molecule type" value="Genomic_DNA"/>
</dbReference>
<sequence>MMSKAIANPKALLYNLLFSSYRPLPYSYTQIKTYVQVYMKRKKDPYFDSIDSIHKSLELKPIIAMKDFFVSSSISPHENYCIPISAVSKKGSDFGLNIKVIRFLRSYPSFFEEFKGPLYNLPWFRLTPKAIELDKEERTVYEECRDDIMWRLKKLILMSGTRKMLPLKVIKGLQWSLGLPAEFSSYPIDYVGKYGFFRVVDIEDGLKGLTVFEECVDGKDGKILSMMQRNAMRRGLHSGGADEAIAFPLFPSKGLRLKQKIKDWLVEFQRLPYVSPYDDFSCLNPDSDVSEKRVVGLLHELLCLFVEHAAERKSIFCLRKYLGLPQKVHKAFERHPHMFYLSLKNKTCTSILKEAYCDDGAVEPHPLANVRRKYIALMKESAVILRDRRVNNSRVNAQNNVSSKDLGFVDEPRIAEARL</sequence>